<evidence type="ECO:0000313" key="1">
    <source>
        <dbReference type="EMBL" id="JAE08160.1"/>
    </source>
</evidence>
<reference evidence="1" key="2">
    <citation type="journal article" date="2015" name="Data Brief">
        <title>Shoot transcriptome of the giant reed, Arundo donax.</title>
        <authorList>
            <person name="Barrero R.A."/>
            <person name="Guerrero F.D."/>
            <person name="Moolhuijzen P."/>
            <person name="Goolsby J.A."/>
            <person name="Tidwell J."/>
            <person name="Bellgard S.E."/>
            <person name="Bellgard M.I."/>
        </authorList>
    </citation>
    <scope>NUCLEOTIDE SEQUENCE</scope>
    <source>
        <tissue evidence="1">Shoot tissue taken approximately 20 cm above the soil surface</tissue>
    </source>
</reference>
<protein>
    <submittedName>
        <fullName evidence="1">Uncharacterized protein</fullName>
    </submittedName>
</protein>
<dbReference type="AlphaFoldDB" id="A0A0A9F594"/>
<name>A0A0A9F594_ARUDO</name>
<sequence length="27" mass="2901">MQDPGQVLVIISHTLNAEAFTSETDSP</sequence>
<proteinExistence type="predicted"/>
<organism evidence="1">
    <name type="scientific">Arundo donax</name>
    <name type="common">Giant reed</name>
    <name type="synonym">Donax arundinaceus</name>
    <dbReference type="NCBI Taxonomy" id="35708"/>
    <lineage>
        <taxon>Eukaryota</taxon>
        <taxon>Viridiplantae</taxon>
        <taxon>Streptophyta</taxon>
        <taxon>Embryophyta</taxon>
        <taxon>Tracheophyta</taxon>
        <taxon>Spermatophyta</taxon>
        <taxon>Magnoliopsida</taxon>
        <taxon>Liliopsida</taxon>
        <taxon>Poales</taxon>
        <taxon>Poaceae</taxon>
        <taxon>PACMAD clade</taxon>
        <taxon>Arundinoideae</taxon>
        <taxon>Arundineae</taxon>
        <taxon>Arundo</taxon>
    </lineage>
</organism>
<dbReference type="EMBL" id="GBRH01189736">
    <property type="protein sequence ID" value="JAE08160.1"/>
    <property type="molecule type" value="Transcribed_RNA"/>
</dbReference>
<reference evidence="1" key="1">
    <citation type="submission" date="2014-09" db="EMBL/GenBank/DDBJ databases">
        <authorList>
            <person name="Magalhaes I.L.F."/>
            <person name="Oliveira U."/>
            <person name="Santos F.R."/>
            <person name="Vidigal T.H.D.A."/>
            <person name="Brescovit A.D."/>
            <person name="Santos A.J."/>
        </authorList>
    </citation>
    <scope>NUCLEOTIDE SEQUENCE</scope>
    <source>
        <tissue evidence="1">Shoot tissue taken approximately 20 cm above the soil surface</tissue>
    </source>
</reference>
<accession>A0A0A9F594</accession>